<gene>
    <name evidence="1" type="ORF">NC653_002989</name>
</gene>
<dbReference type="Proteomes" id="UP001164929">
    <property type="component" value="Chromosome 1"/>
</dbReference>
<accession>A0AAD6RRG8</accession>
<proteinExistence type="predicted"/>
<keyword evidence="2" id="KW-1185">Reference proteome</keyword>
<dbReference type="AlphaFoldDB" id="A0AAD6RRG8"/>
<name>A0AAD6RRG8_9ROSI</name>
<evidence type="ECO:0000313" key="1">
    <source>
        <dbReference type="EMBL" id="KAJ7013135.1"/>
    </source>
</evidence>
<comment type="caution">
    <text evidence="1">The sequence shown here is derived from an EMBL/GenBank/DDBJ whole genome shotgun (WGS) entry which is preliminary data.</text>
</comment>
<reference evidence="1 2" key="1">
    <citation type="journal article" date="2023" name="Mol. Ecol. Resour.">
        <title>Chromosome-level genome assembly of a triploid poplar Populus alba 'Berolinensis'.</title>
        <authorList>
            <person name="Chen S."/>
            <person name="Yu Y."/>
            <person name="Wang X."/>
            <person name="Wang S."/>
            <person name="Zhang T."/>
            <person name="Zhou Y."/>
            <person name="He R."/>
            <person name="Meng N."/>
            <person name="Wang Y."/>
            <person name="Liu W."/>
            <person name="Liu Z."/>
            <person name="Liu J."/>
            <person name="Guo Q."/>
            <person name="Huang H."/>
            <person name="Sederoff R.R."/>
            <person name="Wang G."/>
            <person name="Qu G."/>
            <person name="Chen S."/>
        </authorList>
    </citation>
    <scope>NUCLEOTIDE SEQUENCE [LARGE SCALE GENOMIC DNA]</scope>
    <source>
        <strain evidence="1">SC-2020</strain>
    </source>
</reference>
<dbReference type="EMBL" id="JAQIZT010000001">
    <property type="protein sequence ID" value="KAJ7013135.1"/>
    <property type="molecule type" value="Genomic_DNA"/>
</dbReference>
<sequence>MPIFKLSQAAMQTVADSPLAPVHDKTYIKSSFYLVYLKRRLENSLSPIA</sequence>
<organism evidence="1 2">
    <name type="scientific">Populus alba x Populus x berolinensis</name>
    <dbReference type="NCBI Taxonomy" id="444605"/>
    <lineage>
        <taxon>Eukaryota</taxon>
        <taxon>Viridiplantae</taxon>
        <taxon>Streptophyta</taxon>
        <taxon>Embryophyta</taxon>
        <taxon>Tracheophyta</taxon>
        <taxon>Spermatophyta</taxon>
        <taxon>Magnoliopsida</taxon>
        <taxon>eudicotyledons</taxon>
        <taxon>Gunneridae</taxon>
        <taxon>Pentapetalae</taxon>
        <taxon>rosids</taxon>
        <taxon>fabids</taxon>
        <taxon>Malpighiales</taxon>
        <taxon>Salicaceae</taxon>
        <taxon>Saliceae</taxon>
        <taxon>Populus</taxon>
    </lineage>
</organism>
<evidence type="ECO:0000313" key="2">
    <source>
        <dbReference type="Proteomes" id="UP001164929"/>
    </source>
</evidence>
<protein>
    <submittedName>
        <fullName evidence="1">Uncharacterized protein</fullName>
    </submittedName>
</protein>